<feature type="domain" description="HTH gntR-type" evidence="4">
    <location>
        <begin position="10"/>
        <end position="78"/>
    </location>
</feature>
<dbReference type="GO" id="GO:0003677">
    <property type="term" value="F:DNA binding"/>
    <property type="evidence" value="ECO:0007669"/>
    <property type="project" value="UniProtKB-KW"/>
</dbReference>
<dbReference type="SUPFAM" id="SSF46785">
    <property type="entry name" value="Winged helix' DNA-binding domain"/>
    <property type="match status" value="1"/>
</dbReference>
<dbReference type="InterPro" id="IPR036390">
    <property type="entry name" value="WH_DNA-bd_sf"/>
</dbReference>
<keyword evidence="3" id="KW-0804">Transcription</keyword>
<dbReference type="SMART" id="SM00895">
    <property type="entry name" value="FCD"/>
    <property type="match status" value="1"/>
</dbReference>
<protein>
    <submittedName>
        <fullName evidence="5">GntR domain protein</fullName>
    </submittedName>
</protein>
<dbReference type="SMART" id="SM00345">
    <property type="entry name" value="HTH_GNTR"/>
    <property type="match status" value="1"/>
</dbReference>
<sequence>MLLVEGLANKSLVETTSDAIVKLIVDSEYPVGQKLPNEYELSELLGVSRNTVREAIRALVSRNVVEIRRGAGTFVSQKMGIADDPLGLTFIKDKEKVFLDLIQVRFMLEPTIASWAAQNATAGDITTLGQLCDEVERLLLSGENPVQKDIEFHTQIAKCSKNTVVPNLIPIINAAITVFTNIEENKVVSKTIEHHREIFEAIKARRPHDAQDAMLLHLSYNRNKLRKSMHLKETSFLK</sequence>
<evidence type="ECO:0000256" key="2">
    <source>
        <dbReference type="ARBA" id="ARBA00023125"/>
    </source>
</evidence>
<name>A0A212LZJ1_9FIRM</name>
<dbReference type="AlphaFoldDB" id="A0A212LZJ1"/>
<dbReference type="InterPro" id="IPR011711">
    <property type="entry name" value="GntR_C"/>
</dbReference>
<dbReference type="EMBL" id="FMJE01000005">
    <property type="protein sequence ID" value="SCM82941.1"/>
    <property type="molecule type" value="Genomic_DNA"/>
</dbReference>
<dbReference type="Pfam" id="PF07729">
    <property type="entry name" value="FCD"/>
    <property type="match status" value="1"/>
</dbReference>
<keyword evidence="2" id="KW-0238">DNA-binding</keyword>
<dbReference type="PROSITE" id="PS50949">
    <property type="entry name" value="HTH_GNTR"/>
    <property type="match status" value="1"/>
</dbReference>
<dbReference type="PANTHER" id="PTHR43537">
    <property type="entry name" value="TRANSCRIPTIONAL REGULATOR, GNTR FAMILY"/>
    <property type="match status" value="1"/>
</dbReference>
<gene>
    <name evidence="5" type="ORF">KL86SPO_50713</name>
</gene>
<dbReference type="Gene3D" id="1.10.10.10">
    <property type="entry name" value="Winged helix-like DNA-binding domain superfamily/Winged helix DNA-binding domain"/>
    <property type="match status" value="1"/>
</dbReference>
<evidence type="ECO:0000256" key="1">
    <source>
        <dbReference type="ARBA" id="ARBA00023015"/>
    </source>
</evidence>
<accession>A0A212LZJ1</accession>
<dbReference type="Pfam" id="PF00392">
    <property type="entry name" value="GntR"/>
    <property type="match status" value="1"/>
</dbReference>
<organism evidence="5">
    <name type="scientific">uncultured Sporomusa sp</name>
    <dbReference type="NCBI Taxonomy" id="307249"/>
    <lineage>
        <taxon>Bacteria</taxon>
        <taxon>Bacillati</taxon>
        <taxon>Bacillota</taxon>
        <taxon>Negativicutes</taxon>
        <taxon>Selenomonadales</taxon>
        <taxon>Sporomusaceae</taxon>
        <taxon>Sporomusa</taxon>
        <taxon>environmental samples</taxon>
    </lineage>
</organism>
<reference evidence="5" key="1">
    <citation type="submission" date="2016-08" db="EMBL/GenBank/DDBJ databases">
        <authorList>
            <person name="Seilhamer J.J."/>
        </authorList>
    </citation>
    <scope>NUCLEOTIDE SEQUENCE</scope>
    <source>
        <strain evidence="5">86</strain>
    </source>
</reference>
<dbReference type="InterPro" id="IPR036388">
    <property type="entry name" value="WH-like_DNA-bd_sf"/>
</dbReference>
<dbReference type="SUPFAM" id="SSF48008">
    <property type="entry name" value="GntR ligand-binding domain-like"/>
    <property type="match status" value="1"/>
</dbReference>
<dbReference type="InterPro" id="IPR000524">
    <property type="entry name" value="Tscrpt_reg_HTH_GntR"/>
</dbReference>
<proteinExistence type="predicted"/>
<dbReference type="Gene3D" id="1.20.120.530">
    <property type="entry name" value="GntR ligand-binding domain-like"/>
    <property type="match status" value="1"/>
</dbReference>
<dbReference type="GO" id="GO:0003700">
    <property type="term" value="F:DNA-binding transcription factor activity"/>
    <property type="evidence" value="ECO:0007669"/>
    <property type="project" value="InterPro"/>
</dbReference>
<dbReference type="PANTHER" id="PTHR43537:SF5">
    <property type="entry name" value="UXU OPERON TRANSCRIPTIONAL REGULATOR"/>
    <property type="match status" value="1"/>
</dbReference>
<dbReference type="CDD" id="cd07377">
    <property type="entry name" value="WHTH_GntR"/>
    <property type="match status" value="1"/>
</dbReference>
<keyword evidence="1" id="KW-0805">Transcription regulation</keyword>
<evidence type="ECO:0000313" key="5">
    <source>
        <dbReference type="EMBL" id="SCM82941.1"/>
    </source>
</evidence>
<dbReference type="InterPro" id="IPR008920">
    <property type="entry name" value="TF_FadR/GntR_C"/>
</dbReference>
<evidence type="ECO:0000259" key="4">
    <source>
        <dbReference type="PROSITE" id="PS50949"/>
    </source>
</evidence>
<dbReference type="RefSeq" id="WP_288185493.1">
    <property type="nucleotide sequence ID" value="NZ_LT608335.1"/>
</dbReference>
<dbReference type="PRINTS" id="PR00035">
    <property type="entry name" value="HTHGNTR"/>
</dbReference>
<evidence type="ECO:0000256" key="3">
    <source>
        <dbReference type="ARBA" id="ARBA00023163"/>
    </source>
</evidence>